<dbReference type="InterPro" id="IPR022687">
    <property type="entry name" value="HTH_DTXR"/>
</dbReference>
<keyword evidence="4" id="KW-0804">Transcription</keyword>
<dbReference type="EMBL" id="FOEC01000015">
    <property type="protein sequence ID" value="SEO98064.1"/>
    <property type="molecule type" value="Genomic_DNA"/>
</dbReference>
<dbReference type="InterPro" id="IPR050536">
    <property type="entry name" value="DtxR_MntR_Metal-Reg"/>
</dbReference>
<name>A0A1H8U5E5_9ACTN</name>
<dbReference type="AlphaFoldDB" id="A0A1H8U5E5"/>
<dbReference type="InterPro" id="IPR001367">
    <property type="entry name" value="Fe_dep_repressor"/>
</dbReference>
<keyword evidence="3" id="KW-0238">DNA-binding</keyword>
<dbReference type="InterPro" id="IPR022689">
    <property type="entry name" value="Iron_dep_repressor"/>
</dbReference>
<dbReference type="SUPFAM" id="SSF46785">
    <property type="entry name" value="Winged helix' DNA-binding domain"/>
    <property type="match status" value="1"/>
</dbReference>
<dbReference type="GO" id="GO:0003677">
    <property type="term" value="F:DNA binding"/>
    <property type="evidence" value="ECO:0007669"/>
    <property type="project" value="UniProtKB-KW"/>
</dbReference>
<dbReference type="PANTHER" id="PTHR33238">
    <property type="entry name" value="IRON (METAL) DEPENDENT REPRESSOR, DTXR FAMILY"/>
    <property type="match status" value="1"/>
</dbReference>
<dbReference type="InterPro" id="IPR036421">
    <property type="entry name" value="Fe_dep_repressor_sf"/>
</dbReference>
<dbReference type="STRING" id="79604.AAY81_01055"/>
<dbReference type="InterPro" id="IPR036390">
    <property type="entry name" value="WH_DNA-bd_sf"/>
</dbReference>
<dbReference type="GO" id="GO:0046914">
    <property type="term" value="F:transition metal ion binding"/>
    <property type="evidence" value="ECO:0007669"/>
    <property type="project" value="InterPro"/>
</dbReference>
<feature type="domain" description="HTH dtxR-type" evidence="5">
    <location>
        <begin position="5"/>
        <end position="66"/>
    </location>
</feature>
<dbReference type="Pfam" id="PF02742">
    <property type="entry name" value="Fe_dep_repr_C"/>
    <property type="match status" value="1"/>
</dbReference>
<dbReference type="SUPFAM" id="SSF47979">
    <property type="entry name" value="Iron-dependent repressor protein, dimerization domain"/>
    <property type="match status" value="1"/>
</dbReference>
<proteinExistence type="inferred from homology"/>
<dbReference type="PROSITE" id="PS50944">
    <property type="entry name" value="HTH_DTXR"/>
    <property type="match status" value="1"/>
</dbReference>
<evidence type="ECO:0000313" key="7">
    <source>
        <dbReference type="Proteomes" id="UP000182975"/>
    </source>
</evidence>
<protein>
    <submittedName>
        <fullName evidence="6">Iron (Metal) dependent repressor, DtxR family</fullName>
    </submittedName>
</protein>
<accession>A0A1H8U5E5</accession>
<evidence type="ECO:0000256" key="2">
    <source>
        <dbReference type="ARBA" id="ARBA00023015"/>
    </source>
</evidence>
<gene>
    <name evidence="6" type="ORF">SAMN02910314_01808</name>
</gene>
<dbReference type="SMART" id="SM00529">
    <property type="entry name" value="HTH_DTXR"/>
    <property type="match status" value="1"/>
</dbReference>
<dbReference type="Gene3D" id="1.10.60.10">
    <property type="entry name" value="Iron dependent repressor, metal binding and dimerisation domain"/>
    <property type="match status" value="1"/>
</dbReference>
<dbReference type="PANTHER" id="PTHR33238:SF7">
    <property type="entry name" value="IRON-DEPENDENT TRANSCRIPTIONAL REGULATOR"/>
    <property type="match status" value="1"/>
</dbReference>
<evidence type="ECO:0000259" key="5">
    <source>
        <dbReference type="PROSITE" id="PS50944"/>
    </source>
</evidence>
<comment type="similarity">
    <text evidence="1">Belongs to the DtxR/MntR family.</text>
</comment>
<keyword evidence="7" id="KW-1185">Reference proteome</keyword>
<evidence type="ECO:0000256" key="3">
    <source>
        <dbReference type="ARBA" id="ARBA00023125"/>
    </source>
</evidence>
<evidence type="ECO:0000256" key="4">
    <source>
        <dbReference type="ARBA" id="ARBA00023163"/>
    </source>
</evidence>
<dbReference type="GO" id="GO:0003700">
    <property type="term" value="F:DNA-binding transcription factor activity"/>
    <property type="evidence" value="ECO:0007669"/>
    <property type="project" value="InterPro"/>
</dbReference>
<evidence type="ECO:0000256" key="1">
    <source>
        <dbReference type="ARBA" id="ARBA00007871"/>
    </source>
</evidence>
<reference evidence="7" key="1">
    <citation type="submission" date="2016-10" db="EMBL/GenBank/DDBJ databases">
        <authorList>
            <person name="Varghese N."/>
        </authorList>
    </citation>
    <scope>NUCLEOTIDE SEQUENCE [LARGE SCALE GENOMIC DNA]</scope>
    <source>
        <strain evidence="7">DSM 21843</strain>
    </source>
</reference>
<dbReference type="GO" id="GO:0046983">
    <property type="term" value="F:protein dimerization activity"/>
    <property type="evidence" value="ECO:0007669"/>
    <property type="project" value="InterPro"/>
</dbReference>
<dbReference type="RefSeq" id="WP_205630836.1">
    <property type="nucleotide sequence ID" value="NZ_CP011402.1"/>
</dbReference>
<dbReference type="Pfam" id="PF01325">
    <property type="entry name" value="Fe_dep_repress"/>
    <property type="match status" value="1"/>
</dbReference>
<evidence type="ECO:0000313" key="6">
    <source>
        <dbReference type="EMBL" id="SEO98064.1"/>
    </source>
</evidence>
<keyword evidence="2" id="KW-0805">Transcription regulation</keyword>
<dbReference type="Proteomes" id="UP000182975">
    <property type="component" value="Unassembled WGS sequence"/>
</dbReference>
<dbReference type="Gene3D" id="1.10.10.10">
    <property type="entry name" value="Winged helix-like DNA-binding domain superfamily/Winged helix DNA-binding domain"/>
    <property type="match status" value="1"/>
</dbReference>
<organism evidence="6 7">
    <name type="scientific">Denitrobacterium detoxificans</name>
    <dbReference type="NCBI Taxonomy" id="79604"/>
    <lineage>
        <taxon>Bacteria</taxon>
        <taxon>Bacillati</taxon>
        <taxon>Actinomycetota</taxon>
        <taxon>Coriobacteriia</taxon>
        <taxon>Eggerthellales</taxon>
        <taxon>Eggerthellaceae</taxon>
        <taxon>Denitrobacterium</taxon>
    </lineage>
</organism>
<dbReference type="InterPro" id="IPR036388">
    <property type="entry name" value="WH-like_DNA-bd_sf"/>
</dbReference>
<sequence>MPLVLHESAEMYLETILNLEEELDRVRAVDIAQRMGYSKPTISEWMGKLRDAGYVTLNEAGGITLTDAGREVAVKIYERHVVLSGFFRAIGVSEETAVDDACRVEHYISDETFNCLKSYMDKNHPQA</sequence>